<keyword evidence="4" id="KW-1185">Reference proteome</keyword>
<dbReference type="EMBL" id="KN847495">
    <property type="protein sequence ID" value="KIW15298.1"/>
    <property type="molecule type" value="Genomic_DNA"/>
</dbReference>
<dbReference type="Proteomes" id="UP000053328">
    <property type="component" value="Unassembled WGS sequence"/>
</dbReference>
<proteinExistence type="predicted"/>
<evidence type="ECO:0000256" key="1">
    <source>
        <dbReference type="SAM" id="MobiDB-lite"/>
    </source>
</evidence>
<reference evidence="3 4" key="1">
    <citation type="submission" date="2015-01" db="EMBL/GenBank/DDBJ databases">
        <title>The Genome Sequence of Exophiala spinifera CBS89968.</title>
        <authorList>
            <consortium name="The Broad Institute Genomics Platform"/>
            <person name="Cuomo C."/>
            <person name="de Hoog S."/>
            <person name="Gorbushina A."/>
            <person name="Stielow B."/>
            <person name="Teixiera M."/>
            <person name="Abouelleil A."/>
            <person name="Chapman S.B."/>
            <person name="Priest M."/>
            <person name="Young S.K."/>
            <person name="Wortman J."/>
            <person name="Nusbaum C."/>
            <person name="Birren B."/>
        </authorList>
    </citation>
    <scope>NUCLEOTIDE SEQUENCE [LARGE SCALE GENOMIC DNA]</scope>
    <source>
        <strain evidence="3 4">CBS 89968</strain>
    </source>
</reference>
<dbReference type="PANTHER" id="PTHR35006">
    <property type="entry name" value="GLYOXALASE FAMILY PROTEIN (AFU_ORTHOLOGUE AFUA_5G14830)"/>
    <property type="match status" value="1"/>
</dbReference>
<accession>A0A0D2B8M7</accession>
<dbReference type="GeneID" id="27332426"/>
<dbReference type="CDD" id="cd07262">
    <property type="entry name" value="VOC_like"/>
    <property type="match status" value="1"/>
</dbReference>
<evidence type="ECO:0000259" key="2">
    <source>
        <dbReference type="PROSITE" id="PS51819"/>
    </source>
</evidence>
<name>A0A0D2B8M7_9EURO</name>
<sequence length="158" mass="17193">MFDHIGIVTTDLKSSARLYAHMLAPLGIKIVEKHRLAVGSAWVVFSSGIPHSPFFVLGEGRPTFWTDDNTVARSPIHLSFSAPSREAVDRFHAAGLRHGARDHGGPGTRRPPFYCAFLVDLDGNNVEAGCYLDAHDTQVSEEAPVTSDGAENLERSPQ</sequence>
<dbReference type="AlphaFoldDB" id="A0A0D2B8M7"/>
<dbReference type="STRING" id="91928.A0A0D2B8M7"/>
<dbReference type="Gene3D" id="3.10.180.10">
    <property type="entry name" value="2,3-Dihydroxybiphenyl 1,2-Dioxygenase, domain 1"/>
    <property type="match status" value="1"/>
</dbReference>
<dbReference type="HOGENOM" id="CLU_046006_6_0_1"/>
<dbReference type="InterPro" id="IPR037523">
    <property type="entry name" value="VOC_core"/>
</dbReference>
<dbReference type="SUPFAM" id="SSF54593">
    <property type="entry name" value="Glyoxalase/Bleomycin resistance protein/Dihydroxybiphenyl dioxygenase"/>
    <property type="match status" value="1"/>
</dbReference>
<dbReference type="RefSeq" id="XP_016235514.1">
    <property type="nucleotide sequence ID" value="XM_016379687.1"/>
</dbReference>
<feature type="region of interest" description="Disordered" evidence="1">
    <location>
        <begin position="139"/>
        <end position="158"/>
    </location>
</feature>
<protein>
    <recommendedName>
        <fullName evidence="2">VOC domain-containing protein</fullName>
    </recommendedName>
</protein>
<dbReference type="PROSITE" id="PS51819">
    <property type="entry name" value="VOC"/>
    <property type="match status" value="1"/>
</dbReference>
<evidence type="ECO:0000313" key="3">
    <source>
        <dbReference type="EMBL" id="KIW15298.1"/>
    </source>
</evidence>
<feature type="domain" description="VOC" evidence="2">
    <location>
        <begin position="1"/>
        <end position="131"/>
    </location>
</feature>
<evidence type="ECO:0000313" key="4">
    <source>
        <dbReference type="Proteomes" id="UP000053328"/>
    </source>
</evidence>
<organism evidence="3 4">
    <name type="scientific">Exophiala spinifera</name>
    <dbReference type="NCBI Taxonomy" id="91928"/>
    <lineage>
        <taxon>Eukaryota</taxon>
        <taxon>Fungi</taxon>
        <taxon>Dikarya</taxon>
        <taxon>Ascomycota</taxon>
        <taxon>Pezizomycotina</taxon>
        <taxon>Eurotiomycetes</taxon>
        <taxon>Chaetothyriomycetidae</taxon>
        <taxon>Chaetothyriales</taxon>
        <taxon>Herpotrichiellaceae</taxon>
        <taxon>Exophiala</taxon>
    </lineage>
</organism>
<gene>
    <name evidence="3" type="ORF">PV08_05343</name>
</gene>
<dbReference type="VEuPathDB" id="FungiDB:PV08_05343"/>
<dbReference type="OrthoDB" id="10249419at2759"/>
<dbReference type="PANTHER" id="PTHR35006:SF2">
    <property type="entry name" value="GLYOXALASE FAMILY PROTEIN (AFU_ORTHOLOGUE AFUA_5G14830)"/>
    <property type="match status" value="1"/>
</dbReference>
<dbReference type="InterPro" id="IPR029068">
    <property type="entry name" value="Glyas_Bleomycin-R_OHBP_Dase"/>
</dbReference>